<evidence type="ECO:0000259" key="9">
    <source>
        <dbReference type="Pfam" id="PF02224"/>
    </source>
</evidence>
<dbReference type="KEGG" id="hte:Hydth_0791"/>
<dbReference type="InterPro" id="IPR011994">
    <property type="entry name" value="Cytidylate_kinase_dom"/>
</dbReference>
<keyword evidence="2 8" id="KW-0808">Transferase</keyword>
<evidence type="ECO:0000256" key="5">
    <source>
        <dbReference type="ARBA" id="ARBA00022840"/>
    </source>
</evidence>
<comment type="subcellular location">
    <subcellularLocation>
        <location evidence="8">Cytoplasm</location>
    </subcellularLocation>
</comment>
<dbReference type="eggNOG" id="COG0283">
    <property type="taxonomic scope" value="Bacteria"/>
</dbReference>
<comment type="catalytic activity">
    <reaction evidence="7 8">
        <text>CMP + ATP = CDP + ADP</text>
        <dbReference type="Rhea" id="RHEA:11600"/>
        <dbReference type="ChEBI" id="CHEBI:30616"/>
        <dbReference type="ChEBI" id="CHEBI:58069"/>
        <dbReference type="ChEBI" id="CHEBI:60377"/>
        <dbReference type="ChEBI" id="CHEBI:456216"/>
        <dbReference type="EC" id="2.7.4.25"/>
    </reaction>
</comment>
<dbReference type="EMBL" id="AP011112">
    <property type="protein sequence ID" value="BAI69251.1"/>
    <property type="molecule type" value="Genomic_DNA"/>
</dbReference>
<feature type="domain" description="Cytidylate kinase" evidence="9">
    <location>
        <begin position="3"/>
        <end position="215"/>
    </location>
</feature>
<evidence type="ECO:0000256" key="7">
    <source>
        <dbReference type="ARBA" id="ARBA00048478"/>
    </source>
</evidence>
<comment type="catalytic activity">
    <reaction evidence="6 8">
        <text>dCMP + ATP = dCDP + ADP</text>
        <dbReference type="Rhea" id="RHEA:25094"/>
        <dbReference type="ChEBI" id="CHEBI:30616"/>
        <dbReference type="ChEBI" id="CHEBI:57566"/>
        <dbReference type="ChEBI" id="CHEBI:58593"/>
        <dbReference type="ChEBI" id="CHEBI:456216"/>
        <dbReference type="EC" id="2.7.4.25"/>
    </reaction>
</comment>
<evidence type="ECO:0000256" key="2">
    <source>
        <dbReference type="ARBA" id="ARBA00022679"/>
    </source>
</evidence>
<evidence type="ECO:0000256" key="3">
    <source>
        <dbReference type="ARBA" id="ARBA00022741"/>
    </source>
</evidence>
<dbReference type="KEGG" id="hth:HTH_0791"/>
<evidence type="ECO:0000256" key="8">
    <source>
        <dbReference type="HAMAP-Rule" id="MF_00238"/>
    </source>
</evidence>
<dbReference type="InterPro" id="IPR003136">
    <property type="entry name" value="Cytidylate_kin"/>
</dbReference>
<dbReference type="GO" id="GO:0005524">
    <property type="term" value="F:ATP binding"/>
    <property type="evidence" value="ECO:0007669"/>
    <property type="project" value="UniProtKB-UniRule"/>
</dbReference>
<dbReference type="EC" id="2.7.4.25" evidence="8"/>
<name>D3DHE9_HYDTT</name>
<keyword evidence="4 8" id="KW-0418">Kinase</keyword>
<accession>D3DHE9</accession>
<sequence>MKIAIDGPAGSGKSTVAKGISKALSIPYLDTGSVYRAFGYIAREKGINLVETQELLSLFEDPLLVKIGIAITEVFYKDKKLERELKGEEVGKYASLVGSVPAFRERMIIFFRNIVGDAQVVAEGRDVGTHIFPDAPIKLFITASPEERAKRRFLELTAVGVKTTYQEVLSALLERDKRDMERPLYPFRPAEDAIILDTTHMSAEEVIEQILSIIKEKAPHLRI</sequence>
<dbReference type="OrthoDB" id="9807434at2"/>
<proteinExistence type="inferred from homology"/>
<dbReference type="SUPFAM" id="SSF52540">
    <property type="entry name" value="P-loop containing nucleoside triphosphate hydrolases"/>
    <property type="match status" value="1"/>
</dbReference>
<gene>
    <name evidence="8 10" type="primary">cmk</name>
    <name evidence="10" type="ordered locus">HTH_0791</name>
</gene>
<dbReference type="Pfam" id="PF02224">
    <property type="entry name" value="Cytidylate_kin"/>
    <property type="match status" value="1"/>
</dbReference>
<evidence type="ECO:0000256" key="1">
    <source>
        <dbReference type="ARBA" id="ARBA00009427"/>
    </source>
</evidence>
<dbReference type="NCBIfam" id="TIGR00017">
    <property type="entry name" value="cmk"/>
    <property type="match status" value="1"/>
</dbReference>
<dbReference type="GO" id="GO:0005737">
    <property type="term" value="C:cytoplasm"/>
    <property type="evidence" value="ECO:0007669"/>
    <property type="project" value="UniProtKB-SubCell"/>
</dbReference>
<evidence type="ECO:0000256" key="6">
    <source>
        <dbReference type="ARBA" id="ARBA00047615"/>
    </source>
</evidence>
<evidence type="ECO:0000313" key="10">
    <source>
        <dbReference type="EMBL" id="BAI69251.1"/>
    </source>
</evidence>
<evidence type="ECO:0000313" key="11">
    <source>
        <dbReference type="Proteomes" id="UP000002574"/>
    </source>
</evidence>
<reference evidence="10 11" key="1">
    <citation type="journal article" date="2010" name="J. Bacteriol.">
        <title>Complete genome sequence of the thermophilic, obligately chemolithoautotrophic hydrogen-oxidizing bacterium Hydrogenobacter thermophilus TK-6.</title>
        <authorList>
            <person name="Arai H."/>
            <person name="Kanbe H."/>
            <person name="Ishii M."/>
            <person name="Igarashi Y."/>
        </authorList>
    </citation>
    <scope>NUCLEOTIDE SEQUENCE [LARGE SCALE GENOMIC DNA]</scope>
    <source>
        <strain evidence="11">DSM 6534 / IAM 12695 / TK-6 [Tokyo]</strain>
    </source>
</reference>
<keyword evidence="5 8" id="KW-0067">ATP-binding</keyword>
<dbReference type="HAMAP" id="MF_00238">
    <property type="entry name" value="Cytidyl_kinase_type1"/>
    <property type="match status" value="1"/>
</dbReference>
<keyword evidence="8" id="KW-0963">Cytoplasm</keyword>
<dbReference type="STRING" id="608538.HTH_0791"/>
<protein>
    <recommendedName>
        <fullName evidence="8">Cytidylate kinase</fullName>
        <shortName evidence="8">CK</shortName>
        <ecNumber evidence="8">2.7.4.25</ecNumber>
    </recommendedName>
    <alternativeName>
        <fullName evidence="8">Cytidine monophosphate kinase</fullName>
        <shortName evidence="8">CMP kinase</shortName>
    </alternativeName>
</protein>
<dbReference type="RefSeq" id="WP_012963432.1">
    <property type="nucleotide sequence ID" value="NC_013799.1"/>
</dbReference>
<dbReference type="Proteomes" id="UP000002574">
    <property type="component" value="Chromosome"/>
</dbReference>
<dbReference type="GO" id="GO:0036431">
    <property type="term" value="F:dCMP kinase activity"/>
    <property type="evidence" value="ECO:0007669"/>
    <property type="project" value="InterPro"/>
</dbReference>
<dbReference type="GO" id="GO:0036430">
    <property type="term" value="F:CMP kinase activity"/>
    <property type="evidence" value="ECO:0007669"/>
    <property type="project" value="RHEA"/>
</dbReference>
<feature type="binding site" evidence="8">
    <location>
        <begin position="7"/>
        <end position="15"/>
    </location>
    <ligand>
        <name>ATP</name>
        <dbReference type="ChEBI" id="CHEBI:30616"/>
    </ligand>
</feature>
<keyword evidence="3 8" id="KW-0547">Nucleotide-binding</keyword>
<dbReference type="InterPro" id="IPR027417">
    <property type="entry name" value="P-loop_NTPase"/>
</dbReference>
<keyword evidence="11" id="KW-1185">Reference proteome</keyword>
<comment type="similarity">
    <text evidence="1 8">Belongs to the cytidylate kinase family. Type 1 subfamily.</text>
</comment>
<organism evidence="10 11">
    <name type="scientific">Hydrogenobacter thermophilus (strain DSM 6534 / IAM 12695 / TK-6)</name>
    <dbReference type="NCBI Taxonomy" id="608538"/>
    <lineage>
        <taxon>Bacteria</taxon>
        <taxon>Pseudomonadati</taxon>
        <taxon>Aquificota</taxon>
        <taxon>Aquificia</taxon>
        <taxon>Aquificales</taxon>
        <taxon>Aquificaceae</taxon>
        <taxon>Hydrogenobacter</taxon>
    </lineage>
</organism>
<dbReference type="Gene3D" id="3.40.50.300">
    <property type="entry name" value="P-loop containing nucleotide triphosphate hydrolases"/>
    <property type="match status" value="1"/>
</dbReference>
<dbReference type="CDD" id="cd02020">
    <property type="entry name" value="CMPK"/>
    <property type="match status" value="1"/>
</dbReference>
<dbReference type="AlphaFoldDB" id="D3DHE9"/>
<dbReference type="GO" id="GO:0006220">
    <property type="term" value="P:pyrimidine nucleotide metabolic process"/>
    <property type="evidence" value="ECO:0007669"/>
    <property type="project" value="UniProtKB-UniRule"/>
</dbReference>
<dbReference type="PATRIC" id="fig|608538.5.peg.804"/>
<evidence type="ECO:0000256" key="4">
    <source>
        <dbReference type="ARBA" id="ARBA00022777"/>
    </source>
</evidence>